<protein>
    <recommendedName>
        <fullName evidence="4">SHSP domain-containing protein</fullName>
    </recommendedName>
</protein>
<dbReference type="Proteomes" id="UP000054350">
    <property type="component" value="Unassembled WGS sequence"/>
</dbReference>
<dbReference type="InterPro" id="IPR008978">
    <property type="entry name" value="HSP20-like_chaperone"/>
</dbReference>
<dbReference type="InterPro" id="IPR031107">
    <property type="entry name" value="Small_HSP"/>
</dbReference>
<dbReference type="Gene3D" id="2.60.40.790">
    <property type="match status" value="1"/>
</dbReference>
<evidence type="ECO:0000256" key="2">
    <source>
        <dbReference type="PROSITE-ProRule" id="PRU00285"/>
    </source>
</evidence>
<dbReference type="Pfam" id="PF00011">
    <property type="entry name" value="HSP20"/>
    <property type="match status" value="1"/>
</dbReference>
<reference evidence="5 6" key="1">
    <citation type="submission" date="2009-11" db="EMBL/GenBank/DDBJ databases">
        <title>Annotation of Allomyces macrogynus ATCC 38327.</title>
        <authorList>
            <consortium name="The Broad Institute Genome Sequencing Platform"/>
            <person name="Russ C."/>
            <person name="Cuomo C."/>
            <person name="Burger G."/>
            <person name="Gray M.W."/>
            <person name="Holland P.W.H."/>
            <person name="King N."/>
            <person name="Lang F.B.F."/>
            <person name="Roger A.J."/>
            <person name="Ruiz-Trillo I."/>
            <person name="Young S.K."/>
            <person name="Zeng Q."/>
            <person name="Gargeya S."/>
            <person name="Fitzgerald M."/>
            <person name="Haas B."/>
            <person name="Abouelleil A."/>
            <person name="Alvarado L."/>
            <person name="Arachchi H.M."/>
            <person name="Berlin A."/>
            <person name="Chapman S.B."/>
            <person name="Gearin G."/>
            <person name="Goldberg J."/>
            <person name="Griggs A."/>
            <person name="Gujja S."/>
            <person name="Hansen M."/>
            <person name="Heiman D."/>
            <person name="Howarth C."/>
            <person name="Larimer J."/>
            <person name="Lui A."/>
            <person name="MacDonald P.J.P."/>
            <person name="McCowen C."/>
            <person name="Montmayeur A."/>
            <person name="Murphy C."/>
            <person name="Neiman D."/>
            <person name="Pearson M."/>
            <person name="Priest M."/>
            <person name="Roberts A."/>
            <person name="Saif S."/>
            <person name="Shea T."/>
            <person name="Sisk P."/>
            <person name="Stolte C."/>
            <person name="Sykes S."/>
            <person name="Wortman J."/>
            <person name="Nusbaum C."/>
            <person name="Birren B."/>
        </authorList>
    </citation>
    <scope>NUCLEOTIDE SEQUENCE [LARGE SCALE GENOMIC DNA]</scope>
    <source>
        <strain evidence="5 6">ATCC 38327</strain>
    </source>
</reference>
<comment type="similarity">
    <text evidence="2 3">Belongs to the small heat shock protein (HSP20) family.</text>
</comment>
<evidence type="ECO:0000256" key="3">
    <source>
        <dbReference type="RuleBase" id="RU003616"/>
    </source>
</evidence>
<dbReference type="AlphaFoldDB" id="A0A0L0T3S2"/>
<keyword evidence="6" id="KW-1185">Reference proteome</keyword>
<organism evidence="5 6">
    <name type="scientific">Allomyces macrogynus (strain ATCC 38327)</name>
    <name type="common">Allomyces javanicus var. macrogynus</name>
    <dbReference type="NCBI Taxonomy" id="578462"/>
    <lineage>
        <taxon>Eukaryota</taxon>
        <taxon>Fungi</taxon>
        <taxon>Fungi incertae sedis</taxon>
        <taxon>Blastocladiomycota</taxon>
        <taxon>Blastocladiomycetes</taxon>
        <taxon>Blastocladiales</taxon>
        <taxon>Blastocladiaceae</taxon>
        <taxon>Allomyces</taxon>
    </lineage>
</organism>
<sequence length="136" mass="14544">MLSDFIDTANRGGTTGVGMPAVGAGMGEMGFVPRIDVHETDKDIEVRCDLPGIPKDNVKVEANQGVLTISGESQTEGERREGTMHVRERYQGKFSRSVALPPAADLTNTKAAFHDGVLTVHVPKKAEAAGRRITIS</sequence>
<dbReference type="CDD" id="cd06464">
    <property type="entry name" value="ACD_sHsps-like"/>
    <property type="match status" value="1"/>
</dbReference>
<name>A0A0L0T3S2_ALLM3</name>
<dbReference type="EMBL" id="GG745360">
    <property type="protein sequence ID" value="KNE69392.1"/>
    <property type="molecule type" value="Genomic_DNA"/>
</dbReference>
<dbReference type="OrthoDB" id="1431247at2759"/>
<feature type="non-terminal residue" evidence="5">
    <location>
        <position position="1"/>
    </location>
</feature>
<dbReference type="eggNOG" id="KOG0710">
    <property type="taxonomic scope" value="Eukaryota"/>
</dbReference>
<dbReference type="VEuPathDB" id="FungiDB:AMAG_13757"/>
<accession>A0A0L0T3S2</accession>
<evidence type="ECO:0000313" key="5">
    <source>
        <dbReference type="EMBL" id="KNE69392.1"/>
    </source>
</evidence>
<evidence type="ECO:0000256" key="1">
    <source>
        <dbReference type="ARBA" id="ARBA00023016"/>
    </source>
</evidence>
<feature type="domain" description="SHSP" evidence="4">
    <location>
        <begin position="26"/>
        <end position="136"/>
    </location>
</feature>
<proteinExistence type="inferred from homology"/>
<dbReference type="PROSITE" id="PS01031">
    <property type="entry name" value="SHSP"/>
    <property type="match status" value="1"/>
</dbReference>
<dbReference type="PANTHER" id="PTHR11527">
    <property type="entry name" value="HEAT-SHOCK PROTEIN 20 FAMILY MEMBER"/>
    <property type="match status" value="1"/>
</dbReference>
<dbReference type="OMA" id="WREPFVD"/>
<gene>
    <name evidence="5" type="ORF">AMAG_13757</name>
</gene>
<evidence type="ECO:0000313" key="6">
    <source>
        <dbReference type="Proteomes" id="UP000054350"/>
    </source>
</evidence>
<reference evidence="6" key="2">
    <citation type="submission" date="2009-11" db="EMBL/GenBank/DDBJ databases">
        <title>The Genome Sequence of Allomyces macrogynus strain ATCC 38327.</title>
        <authorList>
            <consortium name="The Broad Institute Genome Sequencing Platform"/>
            <person name="Russ C."/>
            <person name="Cuomo C."/>
            <person name="Shea T."/>
            <person name="Young S.K."/>
            <person name="Zeng Q."/>
            <person name="Koehrsen M."/>
            <person name="Haas B."/>
            <person name="Borodovsky M."/>
            <person name="Guigo R."/>
            <person name="Alvarado L."/>
            <person name="Berlin A."/>
            <person name="Borenstein D."/>
            <person name="Chen Z."/>
            <person name="Engels R."/>
            <person name="Freedman E."/>
            <person name="Gellesch M."/>
            <person name="Goldberg J."/>
            <person name="Griggs A."/>
            <person name="Gujja S."/>
            <person name="Heiman D."/>
            <person name="Hepburn T."/>
            <person name="Howarth C."/>
            <person name="Jen D."/>
            <person name="Larson L."/>
            <person name="Lewis B."/>
            <person name="Mehta T."/>
            <person name="Park D."/>
            <person name="Pearson M."/>
            <person name="Roberts A."/>
            <person name="Saif S."/>
            <person name="Shenoy N."/>
            <person name="Sisk P."/>
            <person name="Stolte C."/>
            <person name="Sykes S."/>
            <person name="Walk T."/>
            <person name="White J."/>
            <person name="Yandava C."/>
            <person name="Burger G."/>
            <person name="Gray M.W."/>
            <person name="Holland P.W.H."/>
            <person name="King N."/>
            <person name="Lang F.B.F."/>
            <person name="Roger A.J."/>
            <person name="Ruiz-Trillo I."/>
            <person name="Lander E."/>
            <person name="Nusbaum C."/>
        </authorList>
    </citation>
    <scope>NUCLEOTIDE SEQUENCE [LARGE SCALE GENOMIC DNA]</scope>
    <source>
        <strain evidence="6">ATCC 38327</strain>
    </source>
</reference>
<keyword evidence="1" id="KW-0346">Stress response</keyword>
<dbReference type="STRING" id="578462.A0A0L0T3S2"/>
<evidence type="ECO:0000259" key="4">
    <source>
        <dbReference type="PROSITE" id="PS01031"/>
    </source>
</evidence>
<dbReference type="InterPro" id="IPR002068">
    <property type="entry name" value="A-crystallin/Hsp20_dom"/>
</dbReference>
<dbReference type="SUPFAM" id="SSF49764">
    <property type="entry name" value="HSP20-like chaperones"/>
    <property type="match status" value="1"/>
</dbReference>